<dbReference type="AlphaFoldDB" id="A0AAE1B3F9"/>
<evidence type="ECO:0000313" key="2">
    <source>
        <dbReference type="Proteomes" id="UP001283361"/>
    </source>
</evidence>
<gene>
    <name evidence="1" type="ORF">RRG08_052476</name>
</gene>
<dbReference type="Proteomes" id="UP001283361">
    <property type="component" value="Unassembled WGS sequence"/>
</dbReference>
<evidence type="ECO:0000313" key="1">
    <source>
        <dbReference type="EMBL" id="KAK3797877.1"/>
    </source>
</evidence>
<dbReference type="EMBL" id="JAWDGP010000740">
    <property type="protein sequence ID" value="KAK3797877.1"/>
    <property type="molecule type" value="Genomic_DNA"/>
</dbReference>
<accession>A0AAE1B3F9</accession>
<name>A0AAE1B3F9_9GAST</name>
<protein>
    <submittedName>
        <fullName evidence="1">Uncharacterized protein</fullName>
    </submittedName>
</protein>
<reference evidence="1" key="1">
    <citation type="journal article" date="2023" name="G3 (Bethesda)">
        <title>A reference genome for the long-term kleptoplast-retaining sea slug Elysia crispata morphotype clarki.</title>
        <authorList>
            <person name="Eastman K.E."/>
            <person name="Pendleton A.L."/>
            <person name="Shaikh M.A."/>
            <person name="Suttiyut T."/>
            <person name="Ogas R."/>
            <person name="Tomko P."/>
            <person name="Gavelis G."/>
            <person name="Widhalm J.R."/>
            <person name="Wisecaver J.H."/>
        </authorList>
    </citation>
    <scope>NUCLEOTIDE SEQUENCE</scope>
    <source>
        <strain evidence="1">ECLA1</strain>
    </source>
</reference>
<comment type="caution">
    <text evidence="1">The sequence shown here is derived from an EMBL/GenBank/DDBJ whole genome shotgun (WGS) entry which is preliminary data.</text>
</comment>
<organism evidence="1 2">
    <name type="scientific">Elysia crispata</name>
    <name type="common">lettuce slug</name>
    <dbReference type="NCBI Taxonomy" id="231223"/>
    <lineage>
        <taxon>Eukaryota</taxon>
        <taxon>Metazoa</taxon>
        <taxon>Spiralia</taxon>
        <taxon>Lophotrochozoa</taxon>
        <taxon>Mollusca</taxon>
        <taxon>Gastropoda</taxon>
        <taxon>Heterobranchia</taxon>
        <taxon>Euthyneura</taxon>
        <taxon>Panpulmonata</taxon>
        <taxon>Sacoglossa</taxon>
        <taxon>Placobranchoidea</taxon>
        <taxon>Plakobranchidae</taxon>
        <taxon>Elysia</taxon>
    </lineage>
</organism>
<keyword evidence="2" id="KW-1185">Reference proteome</keyword>
<sequence>MRGKRDGRFDETERGSVLRHLVGPENEDGVGLAWLRSYDKEFGRQNMIRDSNFKPGMNDMHSLGNLRKGSHDPYLYALILPNQLINACNIFVTCWGQRGDTKQRIIKDNAAFFKNTPVIHHTFCLLAVAVFSHNILSY</sequence>
<proteinExistence type="predicted"/>